<organism evidence="1 2">
    <name type="scientific">Ascobolus immersus RN42</name>
    <dbReference type="NCBI Taxonomy" id="1160509"/>
    <lineage>
        <taxon>Eukaryota</taxon>
        <taxon>Fungi</taxon>
        <taxon>Dikarya</taxon>
        <taxon>Ascomycota</taxon>
        <taxon>Pezizomycotina</taxon>
        <taxon>Pezizomycetes</taxon>
        <taxon>Pezizales</taxon>
        <taxon>Ascobolaceae</taxon>
        <taxon>Ascobolus</taxon>
    </lineage>
</organism>
<sequence>MTLAQKDVIAVLKELDPNISMPKVADLAGIKPKTADRAYQIMNRKRAQHPDAHYLYPIILNDAKRTGRLPVISEEQKETLAAHAVEHHNGNHKVEFHDLAKKYSIPGCRTTVDKAMREKGIGRYKMREKPFLSGNRRNVSLRKRSYTKNLG</sequence>
<keyword evidence="2" id="KW-1185">Reference proteome</keyword>
<accession>A0A3N4HMJ5</accession>
<reference evidence="1 2" key="1">
    <citation type="journal article" date="2018" name="Nat. Ecol. Evol.">
        <title>Pezizomycetes genomes reveal the molecular basis of ectomycorrhizal truffle lifestyle.</title>
        <authorList>
            <person name="Murat C."/>
            <person name="Payen T."/>
            <person name="Noel B."/>
            <person name="Kuo A."/>
            <person name="Morin E."/>
            <person name="Chen J."/>
            <person name="Kohler A."/>
            <person name="Krizsan K."/>
            <person name="Balestrini R."/>
            <person name="Da Silva C."/>
            <person name="Montanini B."/>
            <person name="Hainaut M."/>
            <person name="Levati E."/>
            <person name="Barry K.W."/>
            <person name="Belfiori B."/>
            <person name="Cichocki N."/>
            <person name="Clum A."/>
            <person name="Dockter R.B."/>
            <person name="Fauchery L."/>
            <person name="Guy J."/>
            <person name="Iotti M."/>
            <person name="Le Tacon F."/>
            <person name="Lindquist E.A."/>
            <person name="Lipzen A."/>
            <person name="Malagnac F."/>
            <person name="Mello A."/>
            <person name="Molinier V."/>
            <person name="Miyauchi S."/>
            <person name="Poulain J."/>
            <person name="Riccioni C."/>
            <person name="Rubini A."/>
            <person name="Sitrit Y."/>
            <person name="Splivallo R."/>
            <person name="Traeger S."/>
            <person name="Wang M."/>
            <person name="Zifcakova L."/>
            <person name="Wipf D."/>
            <person name="Zambonelli A."/>
            <person name="Paolocci F."/>
            <person name="Nowrousian M."/>
            <person name="Ottonello S."/>
            <person name="Baldrian P."/>
            <person name="Spatafora J.W."/>
            <person name="Henrissat B."/>
            <person name="Nagy L.G."/>
            <person name="Aury J.M."/>
            <person name="Wincker P."/>
            <person name="Grigoriev I.V."/>
            <person name="Bonfante P."/>
            <person name="Martin F.M."/>
        </authorList>
    </citation>
    <scope>NUCLEOTIDE SEQUENCE [LARGE SCALE GENOMIC DNA]</scope>
    <source>
        <strain evidence="1 2">RN42</strain>
    </source>
</reference>
<gene>
    <name evidence="1" type="ORF">BJ508DRAFT_336690</name>
</gene>
<proteinExistence type="predicted"/>
<evidence type="ECO:0000313" key="1">
    <source>
        <dbReference type="EMBL" id="RPA70874.1"/>
    </source>
</evidence>
<name>A0A3N4HMJ5_ASCIM</name>
<dbReference type="Proteomes" id="UP000275078">
    <property type="component" value="Unassembled WGS sequence"/>
</dbReference>
<dbReference type="AlphaFoldDB" id="A0A3N4HMJ5"/>
<dbReference type="EMBL" id="ML120029">
    <property type="protein sequence ID" value="RPA70874.1"/>
    <property type="molecule type" value="Genomic_DNA"/>
</dbReference>
<evidence type="ECO:0000313" key="2">
    <source>
        <dbReference type="Proteomes" id="UP000275078"/>
    </source>
</evidence>
<evidence type="ECO:0008006" key="3">
    <source>
        <dbReference type="Google" id="ProtNLM"/>
    </source>
</evidence>
<dbReference type="OrthoDB" id="3792558at2759"/>
<protein>
    <recommendedName>
        <fullName evidence="3">Transposase Tc1-like domain-containing protein</fullName>
    </recommendedName>
</protein>